<feature type="region of interest" description="Disordered" evidence="1">
    <location>
        <begin position="340"/>
        <end position="438"/>
    </location>
</feature>
<keyword evidence="4" id="KW-1185">Reference proteome</keyword>
<protein>
    <recommendedName>
        <fullName evidence="2">MAP3K HisK-N-like globin domain-containing protein</fullName>
    </recommendedName>
</protein>
<dbReference type="SUPFAM" id="SSF47769">
    <property type="entry name" value="SAM/Pointed domain"/>
    <property type="match status" value="1"/>
</dbReference>
<reference evidence="3" key="1">
    <citation type="submission" date="2023-11" db="EMBL/GenBank/DDBJ databases">
        <title>Genome assemblies of two species of porcelain crab, Petrolisthes cinctipes and Petrolisthes manimaculis (Anomura: Porcellanidae).</title>
        <authorList>
            <person name="Angst P."/>
        </authorList>
    </citation>
    <scope>NUCLEOTIDE SEQUENCE</scope>
    <source>
        <strain evidence="3">PB745_02</strain>
        <tissue evidence="3">Gill</tissue>
    </source>
</reference>
<name>A0AAE1Q641_9EUCA</name>
<gene>
    <name evidence="3" type="ORF">Pmani_008223</name>
</gene>
<feature type="region of interest" description="Disordered" evidence="1">
    <location>
        <begin position="184"/>
        <end position="240"/>
    </location>
</feature>
<accession>A0AAE1Q641</accession>
<dbReference type="EMBL" id="JAWZYT010000628">
    <property type="protein sequence ID" value="KAK4320970.1"/>
    <property type="molecule type" value="Genomic_DNA"/>
</dbReference>
<feature type="compositionally biased region" description="Basic and acidic residues" evidence="1">
    <location>
        <begin position="186"/>
        <end position="195"/>
    </location>
</feature>
<dbReference type="Proteomes" id="UP001292094">
    <property type="component" value="Unassembled WGS sequence"/>
</dbReference>
<feature type="compositionally biased region" description="Low complexity" evidence="1">
    <location>
        <begin position="340"/>
        <end position="401"/>
    </location>
</feature>
<comment type="caution">
    <text evidence="3">The sequence shown here is derived from an EMBL/GenBank/DDBJ whole genome shotgun (WGS) entry which is preliminary data.</text>
</comment>
<dbReference type="InterPro" id="IPR046873">
    <property type="entry name" value="HisK-N-like"/>
</dbReference>
<feature type="domain" description="MAP3K HisK-N-like globin" evidence="2">
    <location>
        <begin position="20"/>
        <end position="55"/>
    </location>
</feature>
<proteinExistence type="predicted"/>
<organism evidence="3 4">
    <name type="scientific">Petrolisthes manimaculis</name>
    <dbReference type="NCBI Taxonomy" id="1843537"/>
    <lineage>
        <taxon>Eukaryota</taxon>
        <taxon>Metazoa</taxon>
        <taxon>Ecdysozoa</taxon>
        <taxon>Arthropoda</taxon>
        <taxon>Crustacea</taxon>
        <taxon>Multicrustacea</taxon>
        <taxon>Malacostraca</taxon>
        <taxon>Eumalacostraca</taxon>
        <taxon>Eucarida</taxon>
        <taxon>Decapoda</taxon>
        <taxon>Pleocyemata</taxon>
        <taxon>Anomura</taxon>
        <taxon>Galatheoidea</taxon>
        <taxon>Porcellanidae</taxon>
        <taxon>Petrolisthes</taxon>
    </lineage>
</organism>
<dbReference type="Pfam" id="PF20302">
    <property type="entry name" value="HisK-N-like"/>
    <property type="match status" value="1"/>
</dbReference>
<evidence type="ECO:0000313" key="4">
    <source>
        <dbReference type="Proteomes" id="UP001292094"/>
    </source>
</evidence>
<evidence type="ECO:0000259" key="2">
    <source>
        <dbReference type="Pfam" id="PF20302"/>
    </source>
</evidence>
<dbReference type="CDD" id="cd09487">
    <property type="entry name" value="SAM_superfamily"/>
    <property type="match status" value="1"/>
</dbReference>
<evidence type="ECO:0000313" key="3">
    <source>
        <dbReference type="EMBL" id="KAK4320970.1"/>
    </source>
</evidence>
<evidence type="ECO:0000256" key="1">
    <source>
        <dbReference type="SAM" id="MobiDB-lite"/>
    </source>
</evidence>
<dbReference type="InterPro" id="IPR013761">
    <property type="entry name" value="SAM/pointed_sf"/>
</dbReference>
<sequence>MLLSLGWWNAVAEGGGGKPVNEVLKSHNIKPHWMFALDNLVRSAVHCAITVLSPEHEILLGPDAGGMLGGGGGRDVVEEGSTSGVSTINSTKSARVLHDFHHSKHCHQLQESLQATRADNLRLLEELYLSERRYGDLLRMFLNERREQNNHLASQMGISSLLPHISTTTNNINKRLCRESSVGAEAKCDEKKDAEGSSGGEQVAGVRPHVQCGAGGREGLMEDSPPGTQGSGSSGDTITVENTSEGATASAPPVMVVDPPTIHVSSRNIDMELVQWLQSLSLDREDIDKFLAEDYTKDDVLSWMTRDDLRKMKMRGGVELRIWRSVIQHRHALGLPINPEEVSVSTNSSSQGTLSSQPRHPIQPTQTPQSTKPTQAIQPTQSTQTSSSSSSLPAATHSRSSTATVSATPPPLHPKPPRASTMAALKSQTPLKPRTSKS</sequence>
<dbReference type="Gene3D" id="1.10.150.50">
    <property type="entry name" value="Transcription Factor, Ets-1"/>
    <property type="match status" value="1"/>
</dbReference>
<dbReference type="AlphaFoldDB" id="A0AAE1Q641"/>